<name>A0A6P2D040_9BACT</name>
<dbReference type="NCBIfam" id="TIGR04294">
    <property type="entry name" value="pre_pil_HX9DG"/>
    <property type="match status" value="1"/>
</dbReference>
<proteinExistence type="predicted"/>
<dbReference type="PANTHER" id="PTHR30093:SF2">
    <property type="entry name" value="TYPE II SECRETION SYSTEM PROTEIN H"/>
    <property type="match status" value="1"/>
</dbReference>
<dbReference type="InterPro" id="IPR027558">
    <property type="entry name" value="Pre_pil_HX9DG_C"/>
</dbReference>
<evidence type="ECO:0000313" key="3">
    <source>
        <dbReference type="Proteomes" id="UP000464178"/>
    </source>
</evidence>
<dbReference type="KEGG" id="gms:SOIL9_39790"/>
<keyword evidence="3" id="KW-1185">Reference proteome</keyword>
<reference evidence="2 3" key="1">
    <citation type="submission" date="2019-05" db="EMBL/GenBank/DDBJ databases">
        <authorList>
            <consortium name="Science for Life Laboratories"/>
        </authorList>
    </citation>
    <scope>NUCLEOTIDE SEQUENCE [LARGE SCALE GENOMIC DNA]</scope>
    <source>
        <strain evidence="2">Soil9</strain>
    </source>
</reference>
<dbReference type="RefSeq" id="WP_162668413.1">
    <property type="nucleotide sequence ID" value="NZ_LR593886.1"/>
</dbReference>
<dbReference type="Pfam" id="PF07596">
    <property type="entry name" value="SBP_bac_10"/>
    <property type="match status" value="1"/>
</dbReference>
<gene>
    <name evidence="2" type="ORF">SOIL9_39790</name>
</gene>
<dbReference type="PANTHER" id="PTHR30093">
    <property type="entry name" value="GENERAL SECRETION PATHWAY PROTEIN G"/>
    <property type="match status" value="1"/>
</dbReference>
<organism evidence="2 3">
    <name type="scientific">Gemmata massiliana</name>
    <dbReference type="NCBI Taxonomy" id="1210884"/>
    <lineage>
        <taxon>Bacteria</taxon>
        <taxon>Pseudomonadati</taxon>
        <taxon>Planctomycetota</taxon>
        <taxon>Planctomycetia</taxon>
        <taxon>Gemmatales</taxon>
        <taxon>Gemmataceae</taxon>
        <taxon>Gemmata</taxon>
    </lineage>
</organism>
<feature type="domain" description="DUF1559" evidence="1">
    <location>
        <begin position="35"/>
        <end position="277"/>
    </location>
</feature>
<protein>
    <recommendedName>
        <fullName evidence="1">DUF1559 domain-containing protein</fullName>
    </recommendedName>
</protein>
<evidence type="ECO:0000259" key="1">
    <source>
        <dbReference type="Pfam" id="PF07596"/>
    </source>
</evidence>
<dbReference type="AlphaFoldDB" id="A0A6P2D040"/>
<dbReference type="InterPro" id="IPR011453">
    <property type="entry name" value="DUF1559"/>
</dbReference>
<accession>A0A6P2D040</accession>
<evidence type="ECO:0000313" key="2">
    <source>
        <dbReference type="EMBL" id="VTR93735.1"/>
    </source>
</evidence>
<dbReference type="Proteomes" id="UP000464178">
    <property type="component" value="Chromosome"/>
</dbReference>
<dbReference type="EMBL" id="LR593886">
    <property type="protein sequence ID" value="VTR93735.1"/>
    <property type="molecule type" value="Genomic_DNA"/>
</dbReference>
<sequence>MITTRRAGLTRPEVLFLLTLGTLGAGLVAPAVAKVRAASNREVCQNNLRLIGQATLKYTDAHNGTLPVIGGGQTPGILVRLLPYTDQHKVAEELEASGKPWYDPVNAKLIAKPLSFAQCPETPKPDRILEGKVSDAAFKAAPTDYTGISLITEAIRDIFPPDHDRSTPLGGLIGRGTMSEITDGLSMTALGIVEIADKPNRWQAGKLTASSDGTNAEGTWIANGFNAPRGYSWDGKTAPGPCAMNCSNSAAIYSFHADGCNFVFADGSVRFLKKDIDVWIFYAVLTRRGGELLMSSDF</sequence>